<dbReference type="AlphaFoldDB" id="A0AAV8PBL2"/>
<comment type="caution">
    <text evidence="2">The sequence shown here is derived from an EMBL/GenBank/DDBJ whole genome shotgun (WGS) entry which is preliminary data.</text>
</comment>
<dbReference type="EMBL" id="JAQQAF010000006">
    <property type="protein sequence ID" value="KAJ8476161.1"/>
    <property type="molecule type" value="Genomic_DNA"/>
</dbReference>
<protein>
    <submittedName>
        <fullName evidence="2">Uncharacterized protein</fullName>
    </submittedName>
</protein>
<feature type="region of interest" description="Disordered" evidence="1">
    <location>
        <begin position="46"/>
        <end position="69"/>
    </location>
</feature>
<proteinExistence type="predicted"/>
<name>A0AAV8PBL2_ENSVE</name>
<dbReference type="Proteomes" id="UP001222027">
    <property type="component" value="Unassembled WGS sequence"/>
</dbReference>
<evidence type="ECO:0000256" key="1">
    <source>
        <dbReference type="SAM" id="MobiDB-lite"/>
    </source>
</evidence>
<accession>A0AAV8PBL2</accession>
<sequence length="69" mass="7506">MVSFDRLGIIVRSQLHFNGLTLLLCVLSKPPPPSLVLHRPRLRAPTTTAFTTASPKGPPKRGIAGARDY</sequence>
<gene>
    <name evidence="2" type="ORF">OPV22_019888</name>
</gene>
<organism evidence="2 3">
    <name type="scientific">Ensete ventricosum</name>
    <name type="common">Abyssinian banana</name>
    <name type="synonym">Musa ensete</name>
    <dbReference type="NCBI Taxonomy" id="4639"/>
    <lineage>
        <taxon>Eukaryota</taxon>
        <taxon>Viridiplantae</taxon>
        <taxon>Streptophyta</taxon>
        <taxon>Embryophyta</taxon>
        <taxon>Tracheophyta</taxon>
        <taxon>Spermatophyta</taxon>
        <taxon>Magnoliopsida</taxon>
        <taxon>Liliopsida</taxon>
        <taxon>Zingiberales</taxon>
        <taxon>Musaceae</taxon>
        <taxon>Ensete</taxon>
    </lineage>
</organism>
<reference evidence="2 3" key="1">
    <citation type="submission" date="2022-12" db="EMBL/GenBank/DDBJ databases">
        <title>Chromosome-scale assembly of the Ensete ventricosum genome.</title>
        <authorList>
            <person name="Dussert Y."/>
            <person name="Stocks J."/>
            <person name="Wendawek A."/>
            <person name="Woldeyes F."/>
            <person name="Nichols R.A."/>
            <person name="Borrell J.S."/>
        </authorList>
    </citation>
    <scope>NUCLEOTIDE SEQUENCE [LARGE SCALE GENOMIC DNA]</scope>
    <source>
        <strain evidence="3">cv. Maze</strain>
        <tissue evidence="2">Seeds</tissue>
    </source>
</reference>
<evidence type="ECO:0000313" key="3">
    <source>
        <dbReference type="Proteomes" id="UP001222027"/>
    </source>
</evidence>
<keyword evidence="3" id="KW-1185">Reference proteome</keyword>
<evidence type="ECO:0000313" key="2">
    <source>
        <dbReference type="EMBL" id="KAJ8476161.1"/>
    </source>
</evidence>
<feature type="compositionally biased region" description="Low complexity" evidence="1">
    <location>
        <begin position="46"/>
        <end position="55"/>
    </location>
</feature>